<dbReference type="Proteomes" id="UP000477083">
    <property type="component" value="Unassembled WGS sequence"/>
</dbReference>
<dbReference type="RefSeq" id="WP_161348324.1">
    <property type="nucleotide sequence ID" value="NZ_BMGW01000013.1"/>
</dbReference>
<protein>
    <submittedName>
        <fullName evidence="1">Uncharacterized protein</fullName>
    </submittedName>
</protein>
<accession>A0A6L8VNJ6</accession>
<sequence>MRRLIRLNLGQRPVTVTLLADVLHMSNADNQHPVMSCAFFSRCPSI</sequence>
<keyword evidence="2" id="KW-1185">Reference proteome</keyword>
<organism evidence="1 2">
    <name type="scientific">Frigidibacter albus</name>
    <dbReference type="NCBI Taxonomy" id="1465486"/>
    <lineage>
        <taxon>Bacteria</taxon>
        <taxon>Pseudomonadati</taxon>
        <taxon>Pseudomonadota</taxon>
        <taxon>Alphaproteobacteria</taxon>
        <taxon>Rhodobacterales</taxon>
        <taxon>Paracoccaceae</taxon>
        <taxon>Frigidibacter</taxon>
    </lineage>
</organism>
<gene>
    <name evidence="1" type="ORF">GS660_17740</name>
</gene>
<proteinExistence type="predicted"/>
<reference evidence="1 2" key="1">
    <citation type="submission" date="2020-01" db="EMBL/GenBank/DDBJ databases">
        <title>Frigidibacter albus SP32T (=CGMCC 1.13995T).</title>
        <authorList>
            <person name="Liao X."/>
        </authorList>
    </citation>
    <scope>NUCLEOTIDE SEQUENCE [LARGE SCALE GENOMIC DNA]</scope>
    <source>
        <strain evidence="1 2">SP32</strain>
    </source>
</reference>
<comment type="caution">
    <text evidence="1">The sequence shown here is derived from an EMBL/GenBank/DDBJ whole genome shotgun (WGS) entry which is preliminary data.</text>
</comment>
<name>A0A6L8VNJ6_9RHOB</name>
<evidence type="ECO:0000313" key="1">
    <source>
        <dbReference type="EMBL" id="MZQ90939.1"/>
    </source>
</evidence>
<dbReference type="EMBL" id="WWNR01000013">
    <property type="protein sequence ID" value="MZQ90939.1"/>
    <property type="molecule type" value="Genomic_DNA"/>
</dbReference>
<evidence type="ECO:0000313" key="2">
    <source>
        <dbReference type="Proteomes" id="UP000477083"/>
    </source>
</evidence>
<dbReference type="AlphaFoldDB" id="A0A6L8VNJ6"/>